<dbReference type="PANTHER" id="PTHR43156:SF2">
    <property type="entry name" value="STAGE II SPORULATION PROTEIN E"/>
    <property type="match status" value="1"/>
</dbReference>
<protein>
    <submittedName>
        <fullName evidence="4">Serine phosphatase RsbU, regulator of sigma subunit</fullName>
    </submittedName>
</protein>
<dbReference type="Pfam" id="PF07228">
    <property type="entry name" value="SpoIIE"/>
    <property type="match status" value="1"/>
</dbReference>
<feature type="region of interest" description="Disordered" evidence="2">
    <location>
        <begin position="81"/>
        <end position="140"/>
    </location>
</feature>
<dbReference type="InterPro" id="IPR036457">
    <property type="entry name" value="PPM-type-like_dom_sf"/>
</dbReference>
<name>A0A6J4HM57_9ACTN</name>
<proteinExistence type="predicted"/>
<organism evidence="4">
    <name type="scientific">uncultured Mycobacteriales bacterium</name>
    <dbReference type="NCBI Taxonomy" id="581187"/>
    <lineage>
        <taxon>Bacteria</taxon>
        <taxon>Bacillati</taxon>
        <taxon>Actinomycetota</taxon>
        <taxon>Actinomycetes</taxon>
        <taxon>Mycobacteriales</taxon>
        <taxon>environmental samples</taxon>
    </lineage>
</organism>
<keyword evidence="1" id="KW-0378">Hydrolase</keyword>
<evidence type="ECO:0000259" key="3">
    <source>
        <dbReference type="SMART" id="SM00331"/>
    </source>
</evidence>
<dbReference type="EMBL" id="CADCTP010000083">
    <property type="protein sequence ID" value="CAA9227144.1"/>
    <property type="molecule type" value="Genomic_DNA"/>
</dbReference>
<feature type="compositionally biased region" description="Low complexity" evidence="2">
    <location>
        <begin position="97"/>
        <end position="115"/>
    </location>
</feature>
<evidence type="ECO:0000256" key="1">
    <source>
        <dbReference type="ARBA" id="ARBA00022801"/>
    </source>
</evidence>
<dbReference type="InterPro" id="IPR052016">
    <property type="entry name" value="Bact_Sigma-Reg"/>
</dbReference>
<evidence type="ECO:0000313" key="4">
    <source>
        <dbReference type="EMBL" id="CAA9227144.1"/>
    </source>
</evidence>
<evidence type="ECO:0000256" key="2">
    <source>
        <dbReference type="SAM" id="MobiDB-lite"/>
    </source>
</evidence>
<gene>
    <name evidence="4" type="ORF">AVDCRST_MAG41-965</name>
</gene>
<accession>A0A6J4HM57</accession>
<reference evidence="4" key="1">
    <citation type="submission" date="2020-02" db="EMBL/GenBank/DDBJ databases">
        <authorList>
            <person name="Meier V. D."/>
        </authorList>
    </citation>
    <scope>NUCLEOTIDE SEQUENCE</scope>
    <source>
        <strain evidence="4">AVDCRST_MAG41</strain>
    </source>
</reference>
<dbReference type="Gene3D" id="3.60.40.10">
    <property type="entry name" value="PPM-type phosphatase domain"/>
    <property type="match status" value="1"/>
</dbReference>
<feature type="domain" description="PPM-type phosphatase" evidence="3">
    <location>
        <begin position="308"/>
        <end position="529"/>
    </location>
</feature>
<dbReference type="SMART" id="SM00331">
    <property type="entry name" value="PP2C_SIG"/>
    <property type="match status" value="1"/>
</dbReference>
<dbReference type="SUPFAM" id="SSF81606">
    <property type="entry name" value="PP2C-like"/>
    <property type="match status" value="1"/>
</dbReference>
<dbReference type="PANTHER" id="PTHR43156">
    <property type="entry name" value="STAGE II SPORULATION PROTEIN E-RELATED"/>
    <property type="match status" value="1"/>
</dbReference>
<dbReference type="GO" id="GO:0016791">
    <property type="term" value="F:phosphatase activity"/>
    <property type="evidence" value="ECO:0007669"/>
    <property type="project" value="TreeGrafter"/>
</dbReference>
<dbReference type="AlphaFoldDB" id="A0A6J4HM57"/>
<dbReference type="InterPro" id="IPR001932">
    <property type="entry name" value="PPM-type_phosphatase-like_dom"/>
</dbReference>
<sequence length="533" mass="56229">MDEAHRYADARVRAELSVEELWFRYLALGGTVGLLELEGFLHGLMPLERLELDMLAHALNERLAELYNASRVPYGWDAAAPTGPPEVPADLEGDRSPAAPAARPAERAAVPVGARGPDGPAKWTPAPGPPDAGAPGGETPVDTFLRAGALVPPHGVAGLLAEQAAALEVQDAVAYLVDLQQTVLTPLPAPGQHGLPPLPVDATPAGRSFRRLEVTQEAAAGGTRVWLPLLDGSDRLGVLGVTVEDPEDLRRDGARLEVELRRFAALAGELVLSKTHYGDTLVQARRRRRLAPAEDMQWSLLPPLTFADPRLTVAGALEPGAEVAGDCVDYAVDAGRVHLAVVNGVGQGLRGAQVTALAVAAYRGARRAGLSLTELVHAVDAAVCAAFPDAGLTAVLAELDTDTGMLSWVNAGHPAPLLLRHRLPDKLLHVTPTAPLGLTGPARGAAPRPVVGGERLEPGDRILLHTDGVTEVRSPDGHAFGARRLTRLVTTDLAAGLPASEVMRRLVRSLLEHRRGPLDDDAAALLLEWRGRG</sequence>